<feature type="compositionally biased region" description="Basic residues" evidence="7">
    <location>
        <begin position="106"/>
        <end position="116"/>
    </location>
</feature>
<evidence type="ECO:0000313" key="9">
    <source>
        <dbReference type="EMBL" id="CAB1413008.1"/>
    </source>
</evidence>
<dbReference type="Pfam" id="PF11628">
    <property type="entry name" value="TCR_zetazeta"/>
    <property type="match status" value="1"/>
</dbReference>
<evidence type="ECO:0008006" key="11">
    <source>
        <dbReference type="Google" id="ProtNLM"/>
    </source>
</evidence>
<accession>A0A9N7TJS0</accession>
<evidence type="ECO:0000313" key="10">
    <source>
        <dbReference type="Proteomes" id="UP001153269"/>
    </source>
</evidence>
<keyword evidence="5" id="KW-1064">Adaptive immunity</keyword>
<dbReference type="GO" id="GO:0002250">
    <property type="term" value="P:adaptive immune response"/>
    <property type="evidence" value="ECO:0007669"/>
    <property type="project" value="UniProtKB-KW"/>
</dbReference>
<sequence>MIFGCLGRIMTLGRTHKTSRQKERERSVFLLFLLLVPVSCRDMFTEPVVCFLLDGILIIYCIVVTALFFKEKLSCGPVEPEDKGRIYQELRRPMDADPYEMLEPSKRRKRAKRRKKPESAQPGQRDDETFISTAPPPAQSPP</sequence>
<feature type="transmembrane region" description="Helical" evidence="8">
    <location>
        <begin position="50"/>
        <end position="69"/>
    </location>
</feature>
<comment type="subcellular location">
    <subcellularLocation>
        <location evidence="1">Cell membrane</location>
        <topology evidence="1">Single-pass type I membrane protein</topology>
    </subcellularLocation>
</comment>
<dbReference type="GO" id="GO:0098797">
    <property type="term" value="C:plasma membrane protein complex"/>
    <property type="evidence" value="ECO:0007669"/>
    <property type="project" value="UniProtKB-ARBA"/>
</dbReference>
<evidence type="ECO:0000256" key="2">
    <source>
        <dbReference type="ARBA" id="ARBA00022475"/>
    </source>
</evidence>
<keyword evidence="2" id="KW-1003">Cell membrane</keyword>
<dbReference type="PANTHER" id="PTHR10035:SF2">
    <property type="entry name" value="T-CELL SURFACE GLYCOPROTEIN CD3 ZETA CHAIN"/>
    <property type="match status" value="1"/>
</dbReference>
<evidence type="ECO:0000256" key="6">
    <source>
        <dbReference type="ARBA" id="ARBA00023170"/>
    </source>
</evidence>
<keyword evidence="6" id="KW-0675">Receptor</keyword>
<evidence type="ECO:0000256" key="3">
    <source>
        <dbReference type="ARBA" id="ARBA00022553"/>
    </source>
</evidence>
<proteinExistence type="predicted"/>
<keyword evidence="3" id="KW-0597">Phosphoprotein</keyword>
<dbReference type="InterPro" id="IPR024128">
    <property type="entry name" value="T-cell_CD3_zeta"/>
</dbReference>
<feature type="region of interest" description="Disordered" evidence="7">
    <location>
        <begin position="95"/>
        <end position="142"/>
    </location>
</feature>
<organism evidence="9 10">
    <name type="scientific">Pleuronectes platessa</name>
    <name type="common">European plaice</name>
    <dbReference type="NCBI Taxonomy" id="8262"/>
    <lineage>
        <taxon>Eukaryota</taxon>
        <taxon>Metazoa</taxon>
        <taxon>Chordata</taxon>
        <taxon>Craniata</taxon>
        <taxon>Vertebrata</taxon>
        <taxon>Euteleostomi</taxon>
        <taxon>Actinopterygii</taxon>
        <taxon>Neopterygii</taxon>
        <taxon>Teleostei</taxon>
        <taxon>Neoteleostei</taxon>
        <taxon>Acanthomorphata</taxon>
        <taxon>Carangaria</taxon>
        <taxon>Pleuronectiformes</taxon>
        <taxon>Pleuronectoidei</taxon>
        <taxon>Pleuronectidae</taxon>
        <taxon>Pleuronectes</taxon>
    </lineage>
</organism>
<comment type="caution">
    <text evidence="9">The sequence shown here is derived from an EMBL/GenBank/DDBJ whole genome shotgun (WGS) entry which is preliminary data.</text>
</comment>
<dbReference type="EMBL" id="CADEAL010000031">
    <property type="protein sequence ID" value="CAB1413008.1"/>
    <property type="molecule type" value="Genomic_DNA"/>
</dbReference>
<keyword evidence="8" id="KW-0812">Transmembrane</keyword>
<keyword evidence="4" id="KW-0391">Immunity</keyword>
<evidence type="ECO:0000256" key="7">
    <source>
        <dbReference type="SAM" id="MobiDB-lite"/>
    </source>
</evidence>
<evidence type="ECO:0000256" key="4">
    <source>
        <dbReference type="ARBA" id="ARBA00022859"/>
    </source>
</evidence>
<gene>
    <name evidence="9" type="ORF">PLEPLA_LOCUS705</name>
</gene>
<protein>
    <recommendedName>
        <fullName evidence="11">T-cell surface glycoprotein CD3 zeta chain</fullName>
    </recommendedName>
</protein>
<keyword evidence="10" id="KW-1185">Reference proteome</keyword>
<reference evidence="9" key="1">
    <citation type="submission" date="2020-03" db="EMBL/GenBank/DDBJ databases">
        <authorList>
            <person name="Weist P."/>
        </authorList>
    </citation>
    <scope>NUCLEOTIDE SEQUENCE</scope>
</reference>
<dbReference type="AlphaFoldDB" id="A0A9N7TJS0"/>
<dbReference type="PANTHER" id="PTHR10035">
    <property type="entry name" value="T-CELL SURFACE GLYCOPROTEIN CD3 ZETA CHAIN"/>
    <property type="match status" value="1"/>
</dbReference>
<keyword evidence="8" id="KW-1133">Transmembrane helix</keyword>
<evidence type="ECO:0000256" key="1">
    <source>
        <dbReference type="ARBA" id="ARBA00004251"/>
    </source>
</evidence>
<evidence type="ECO:0000256" key="8">
    <source>
        <dbReference type="SAM" id="Phobius"/>
    </source>
</evidence>
<evidence type="ECO:0000256" key="5">
    <source>
        <dbReference type="ARBA" id="ARBA00023130"/>
    </source>
</evidence>
<keyword evidence="8" id="KW-0472">Membrane</keyword>
<dbReference type="Proteomes" id="UP001153269">
    <property type="component" value="Unassembled WGS sequence"/>
</dbReference>
<dbReference type="InterPro" id="IPR021663">
    <property type="entry name" value="CD3_zeta/IgE_Fc_rcpt_gamma"/>
</dbReference>
<name>A0A9N7TJS0_PLEPL</name>